<evidence type="ECO:0000256" key="2">
    <source>
        <dbReference type="ARBA" id="ARBA00022670"/>
    </source>
</evidence>
<feature type="region of interest" description="Disordered" evidence="5">
    <location>
        <begin position="407"/>
        <end position="438"/>
    </location>
</feature>
<dbReference type="SUPFAM" id="SSF52096">
    <property type="entry name" value="ClpP/crotonase"/>
    <property type="match status" value="1"/>
</dbReference>
<keyword evidence="3" id="KW-0378">Hydrolase</keyword>
<dbReference type="RefSeq" id="WP_072602042.1">
    <property type="nucleotide sequence ID" value="NZ_CP018171.1"/>
</dbReference>
<name>A0A1L3SMT3_9HYPH</name>
<evidence type="ECO:0000259" key="6">
    <source>
        <dbReference type="Pfam" id="PF01343"/>
    </source>
</evidence>
<keyword evidence="8" id="KW-1185">Reference proteome</keyword>
<dbReference type="KEGG" id="meso:BSQ44_03935"/>
<dbReference type="AlphaFoldDB" id="A0A1L3SMT3"/>
<dbReference type="EMBL" id="CP018171">
    <property type="protein sequence ID" value="APH70632.1"/>
    <property type="molecule type" value="Genomic_DNA"/>
</dbReference>
<evidence type="ECO:0000313" key="7">
    <source>
        <dbReference type="EMBL" id="APH70632.1"/>
    </source>
</evidence>
<dbReference type="Proteomes" id="UP000182840">
    <property type="component" value="Chromosome"/>
</dbReference>
<comment type="similarity">
    <text evidence="1">Belongs to the peptidase S49 family.</text>
</comment>
<protein>
    <submittedName>
        <fullName evidence="7">Peptidase S49</fullName>
    </submittedName>
</protein>
<evidence type="ECO:0000256" key="3">
    <source>
        <dbReference type="ARBA" id="ARBA00022801"/>
    </source>
</evidence>
<feature type="domain" description="Peptidase S49" evidence="6">
    <location>
        <begin position="129"/>
        <end position="272"/>
    </location>
</feature>
<dbReference type="InterPro" id="IPR033855">
    <property type="entry name" value="Protein_C"/>
</dbReference>
<organism evidence="7 8">
    <name type="scientific">Aquibium oceanicum</name>
    <dbReference type="NCBI Taxonomy" id="1670800"/>
    <lineage>
        <taxon>Bacteria</taxon>
        <taxon>Pseudomonadati</taxon>
        <taxon>Pseudomonadota</taxon>
        <taxon>Alphaproteobacteria</taxon>
        <taxon>Hyphomicrobiales</taxon>
        <taxon>Phyllobacteriaceae</taxon>
        <taxon>Aquibium</taxon>
    </lineage>
</organism>
<feature type="compositionally biased region" description="Basic residues" evidence="5">
    <location>
        <begin position="288"/>
        <end position="299"/>
    </location>
</feature>
<dbReference type="InterPro" id="IPR029045">
    <property type="entry name" value="ClpP/crotonase-like_dom_sf"/>
</dbReference>
<dbReference type="Pfam" id="PF01343">
    <property type="entry name" value="Peptidase_S49"/>
    <property type="match status" value="1"/>
</dbReference>
<feature type="region of interest" description="Disordered" evidence="5">
    <location>
        <begin position="282"/>
        <end position="347"/>
    </location>
</feature>
<evidence type="ECO:0000313" key="8">
    <source>
        <dbReference type="Proteomes" id="UP000182840"/>
    </source>
</evidence>
<dbReference type="CDD" id="cd07022">
    <property type="entry name" value="S49_Sppa_36K_type"/>
    <property type="match status" value="1"/>
</dbReference>
<feature type="compositionally biased region" description="Low complexity" evidence="5">
    <location>
        <begin position="407"/>
        <end position="424"/>
    </location>
</feature>
<dbReference type="GO" id="GO:0008236">
    <property type="term" value="F:serine-type peptidase activity"/>
    <property type="evidence" value="ECO:0007669"/>
    <property type="project" value="UniProtKB-KW"/>
</dbReference>
<proteinExistence type="inferred from homology"/>
<dbReference type="OrthoDB" id="266140at2"/>
<dbReference type="InterPro" id="IPR002142">
    <property type="entry name" value="Peptidase_S49"/>
</dbReference>
<dbReference type="Gene3D" id="3.90.226.10">
    <property type="entry name" value="2-enoyl-CoA Hydratase, Chain A, domain 1"/>
    <property type="match status" value="1"/>
</dbReference>
<evidence type="ECO:0000256" key="5">
    <source>
        <dbReference type="SAM" id="MobiDB-lite"/>
    </source>
</evidence>
<evidence type="ECO:0000256" key="4">
    <source>
        <dbReference type="ARBA" id="ARBA00022825"/>
    </source>
</evidence>
<gene>
    <name evidence="7" type="ORF">BSQ44_03935</name>
</gene>
<dbReference type="PANTHER" id="PTHR33209">
    <property type="entry name" value="PROTEASE 4"/>
    <property type="match status" value="1"/>
</dbReference>
<dbReference type="PANTHER" id="PTHR33209:SF1">
    <property type="entry name" value="PEPTIDASE S49 DOMAIN-CONTAINING PROTEIN"/>
    <property type="match status" value="1"/>
</dbReference>
<dbReference type="STRING" id="1670800.BSQ44_03935"/>
<reference evidence="8" key="1">
    <citation type="submission" date="2016-11" db="EMBL/GenBank/DDBJ databases">
        <title>Mesorhizobium oceanicum sp. nov., isolated from deep seawater in South China Sea.</title>
        <authorList>
            <person name="Fu G.-Y."/>
        </authorList>
    </citation>
    <scope>NUCLEOTIDE SEQUENCE [LARGE SCALE GENOMIC DNA]</scope>
    <source>
        <strain evidence="8">B7</strain>
    </source>
</reference>
<accession>A0A1L3SMT3</accession>
<evidence type="ECO:0000256" key="1">
    <source>
        <dbReference type="ARBA" id="ARBA00008683"/>
    </source>
</evidence>
<sequence>MTRLNPLLTRLGGRPLAIAPRALDGLLAAGPMLDTRQAMLPARDAPPVASHSVTGPGIAVVPILGPLVTRGDWLTSLLGASDYGEIASAVEAALADPSVRAVLLEIDSPGGEVGGLFDLVDRLVSLREAAQKPLWAVASESALSAAFAIASVADRLYVTRTAEVGSIGVVAIHVDESVADVMAGLKWTLVHAGDRKIDGNAHEPLSATAFSAIQADVDALHTDLVTLVARNRNMSPDAVRATEAAIYRGQRGIDAGLADKLGTVDLALADFARALDPPRLITGASQRARAHQPSRRKTAMKVEPDLNPAAEDAAVEETNASDPETLGTPQPAAPAAPPEATEAQTDQTAERLRAEYAEIAAIAAQGARLGVAIDAADAMAKGVAPHALRSSILDALAARAEASTVVAVAPSPAGSPASNGGESPIVRRARERASANRS</sequence>
<dbReference type="GO" id="GO:0006508">
    <property type="term" value="P:proteolysis"/>
    <property type="evidence" value="ECO:0007669"/>
    <property type="project" value="UniProtKB-KW"/>
</dbReference>
<keyword evidence="2" id="KW-0645">Protease</keyword>
<keyword evidence="4" id="KW-0720">Serine protease</keyword>